<dbReference type="CDD" id="cd10911">
    <property type="entry name" value="PIN_LabA"/>
    <property type="match status" value="1"/>
</dbReference>
<gene>
    <name evidence="2" type="ORF">A2846_00215</name>
</gene>
<dbReference type="GO" id="GO:0004540">
    <property type="term" value="F:RNA nuclease activity"/>
    <property type="evidence" value="ECO:0007669"/>
    <property type="project" value="InterPro"/>
</dbReference>
<dbReference type="EMBL" id="MFEN01000032">
    <property type="protein sequence ID" value="OGE83969.1"/>
    <property type="molecule type" value="Genomic_DNA"/>
</dbReference>
<dbReference type="InterPro" id="IPR021139">
    <property type="entry name" value="NYN"/>
</dbReference>
<feature type="domain" description="NYN" evidence="1">
    <location>
        <begin position="9"/>
        <end position="157"/>
    </location>
</feature>
<comment type="caution">
    <text evidence="2">The sequence shown here is derived from an EMBL/GenBank/DDBJ whole genome shotgun (WGS) entry which is preliminary data.</text>
</comment>
<name>A0A1F5P232_9BACT</name>
<dbReference type="Gene3D" id="3.40.50.1010">
    <property type="entry name" value="5'-nuclease"/>
    <property type="match status" value="1"/>
</dbReference>
<dbReference type="PANTHER" id="PTHR35458:SF8">
    <property type="entry name" value="SLR0650 PROTEIN"/>
    <property type="match status" value="1"/>
</dbReference>
<organism evidence="2 3">
    <name type="scientific">Candidatus Doudnabacteria bacterium RIFCSPHIGHO2_01_FULL_49_9</name>
    <dbReference type="NCBI Taxonomy" id="1817827"/>
    <lineage>
        <taxon>Bacteria</taxon>
        <taxon>Candidatus Doudnaibacteriota</taxon>
    </lineage>
</organism>
<dbReference type="Proteomes" id="UP000176339">
    <property type="component" value="Unassembled WGS sequence"/>
</dbReference>
<dbReference type="AlphaFoldDB" id="A0A1F5P232"/>
<accession>A0A1F5P232</accession>
<sequence>MFTKHEEQRVGVFVDVQNLYYSARNIYNARVNYSALLKEAVGNRKLIRATTYVIRAQMPEEQSFFDALAKAGFEVRAKDLQVFFGGTKKGDWDVGITMDAIRQMTKVDAVVLASGDGDYVPLLEYLKNFGVRVEIIAFGKSCSSKLIETADSFIDMDAQAKKFLIPIKK</sequence>
<evidence type="ECO:0000259" key="1">
    <source>
        <dbReference type="Pfam" id="PF01936"/>
    </source>
</evidence>
<proteinExistence type="predicted"/>
<reference evidence="2 3" key="1">
    <citation type="journal article" date="2016" name="Nat. Commun.">
        <title>Thousands of microbial genomes shed light on interconnected biogeochemical processes in an aquifer system.</title>
        <authorList>
            <person name="Anantharaman K."/>
            <person name="Brown C.T."/>
            <person name="Hug L.A."/>
            <person name="Sharon I."/>
            <person name="Castelle C.J."/>
            <person name="Probst A.J."/>
            <person name="Thomas B.C."/>
            <person name="Singh A."/>
            <person name="Wilkins M.J."/>
            <person name="Karaoz U."/>
            <person name="Brodie E.L."/>
            <person name="Williams K.H."/>
            <person name="Hubbard S.S."/>
            <person name="Banfield J.F."/>
        </authorList>
    </citation>
    <scope>NUCLEOTIDE SEQUENCE [LARGE SCALE GENOMIC DNA]</scope>
</reference>
<dbReference type="Pfam" id="PF01936">
    <property type="entry name" value="NYN"/>
    <property type="match status" value="1"/>
</dbReference>
<evidence type="ECO:0000313" key="2">
    <source>
        <dbReference type="EMBL" id="OGE83969.1"/>
    </source>
</evidence>
<evidence type="ECO:0000313" key="3">
    <source>
        <dbReference type="Proteomes" id="UP000176339"/>
    </source>
</evidence>
<dbReference type="InterPro" id="IPR047140">
    <property type="entry name" value="LabA"/>
</dbReference>
<dbReference type="PANTHER" id="PTHR35458">
    <property type="entry name" value="SLR0755 PROTEIN"/>
    <property type="match status" value="1"/>
</dbReference>
<protein>
    <recommendedName>
        <fullName evidence="1">NYN domain-containing protein</fullName>
    </recommendedName>
</protein>